<feature type="non-terminal residue" evidence="2">
    <location>
        <position position="1"/>
    </location>
</feature>
<protein>
    <submittedName>
        <fullName evidence="2">Uncharacterized protein</fullName>
    </submittedName>
</protein>
<feature type="region of interest" description="Disordered" evidence="1">
    <location>
        <begin position="1"/>
        <end position="20"/>
    </location>
</feature>
<comment type="caution">
    <text evidence="2">The sequence shown here is derived from an EMBL/GenBank/DDBJ whole genome shotgun (WGS) entry which is preliminary data.</text>
</comment>
<evidence type="ECO:0000256" key="1">
    <source>
        <dbReference type="SAM" id="MobiDB-lite"/>
    </source>
</evidence>
<organism evidence="2">
    <name type="scientific">gut metagenome</name>
    <dbReference type="NCBI Taxonomy" id="749906"/>
    <lineage>
        <taxon>unclassified sequences</taxon>
        <taxon>metagenomes</taxon>
        <taxon>organismal metagenomes</taxon>
    </lineage>
</organism>
<name>J9FKW4_9ZZZZ</name>
<reference evidence="2" key="1">
    <citation type="journal article" date="2012" name="PLoS ONE">
        <title>Gene sets for utilization of primary and secondary nutrition supplies in the distal gut of endangered iberian lynx.</title>
        <authorList>
            <person name="Alcaide M."/>
            <person name="Messina E."/>
            <person name="Richter M."/>
            <person name="Bargiela R."/>
            <person name="Peplies J."/>
            <person name="Huws S.A."/>
            <person name="Newbold C.J."/>
            <person name="Golyshin P.N."/>
            <person name="Simon M.A."/>
            <person name="Lopez G."/>
            <person name="Yakimov M.M."/>
            <person name="Ferrer M."/>
        </authorList>
    </citation>
    <scope>NUCLEOTIDE SEQUENCE</scope>
</reference>
<feature type="compositionally biased region" description="Basic and acidic residues" evidence="1">
    <location>
        <begin position="8"/>
        <end position="20"/>
    </location>
</feature>
<proteinExistence type="predicted"/>
<gene>
    <name evidence="2" type="ORF">EVA_16854</name>
</gene>
<dbReference type="AlphaFoldDB" id="J9FKW4"/>
<accession>J9FKW4</accession>
<evidence type="ECO:0000313" key="2">
    <source>
        <dbReference type="EMBL" id="EJW95038.1"/>
    </source>
</evidence>
<sequence length="20" mass="2098">VSEGIGKAGDKLTSEANEHR</sequence>
<dbReference type="EMBL" id="AMCI01006031">
    <property type="protein sequence ID" value="EJW95038.1"/>
    <property type="molecule type" value="Genomic_DNA"/>
</dbReference>